<dbReference type="EMBL" id="CAJEWN010001711">
    <property type="protein sequence ID" value="CAD2199546.1"/>
    <property type="molecule type" value="Genomic_DNA"/>
</dbReference>
<evidence type="ECO:0000313" key="2">
    <source>
        <dbReference type="Proteomes" id="UP000580250"/>
    </source>
</evidence>
<evidence type="ECO:0000313" key="1">
    <source>
        <dbReference type="EMBL" id="CAD2199546.1"/>
    </source>
</evidence>
<dbReference type="AlphaFoldDB" id="A0A6V7XJL4"/>
<sequence length="65" mass="7495">MLAKALSENYIVDMLVYSKPNGIPIELEPLPTDLQIIELYIDEQYIEDFKCSMEYEVAIFEGTGF</sequence>
<gene>
    <name evidence="1" type="ORF">MENT_LOCUS52950</name>
</gene>
<name>A0A6V7XJL4_MELEN</name>
<protein>
    <submittedName>
        <fullName evidence="1">Uncharacterized protein</fullName>
    </submittedName>
</protein>
<reference evidence="1 2" key="1">
    <citation type="submission" date="2020-08" db="EMBL/GenBank/DDBJ databases">
        <authorList>
            <person name="Koutsovoulos G."/>
            <person name="Danchin GJ E."/>
        </authorList>
    </citation>
    <scope>NUCLEOTIDE SEQUENCE [LARGE SCALE GENOMIC DNA]</scope>
</reference>
<proteinExistence type="predicted"/>
<organism evidence="1 2">
    <name type="scientific">Meloidogyne enterolobii</name>
    <name type="common">Root-knot nematode worm</name>
    <name type="synonym">Meloidogyne mayaguensis</name>
    <dbReference type="NCBI Taxonomy" id="390850"/>
    <lineage>
        <taxon>Eukaryota</taxon>
        <taxon>Metazoa</taxon>
        <taxon>Ecdysozoa</taxon>
        <taxon>Nematoda</taxon>
        <taxon>Chromadorea</taxon>
        <taxon>Rhabditida</taxon>
        <taxon>Tylenchina</taxon>
        <taxon>Tylenchomorpha</taxon>
        <taxon>Tylenchoidea</taxon>
        <taxon>Meloidogynidae</taxon>
        <taxon>Meloidogyninae</taxon>
        <taxon>Meloidogyne</taxon>
    </lineage>
</organism>
<dbReference type="Proteomes" id="UP000580250">
    <property type="component" value="Unassembled WGS sequence"/>
</dbReference>
<accession>A0A6V7XJL4</accession>
<comment type="caution">
    <text evidence="1">The sequence shown here is derived from an EMBL/GenBank/DDBJ whole genome shotgun (WGS) entry which is preliminary data.</text>
</comment>